<evidence type="ECO:0000256" key="2">
    <source>
        <dbReference type="ARBA" id="ARBA00005236"/>
    </source>
</evidence>
<gene>
    <name evidence="9" type="ORF">CKO25_17970</name>
</gene>
<feature type="transmembrane region" description="Helical" evidence="7">
    <location>
        <begin position="586"/>
        <end position="614"/>
    </location>
</feature>
<comment type="caution">
    <text evidence="9">The sequence shown here is derived from an EMBL/GenBank/DDBJ whole genome shotgun (WGS) entry which is preliminary data.</text>
</comment>
<dbReference type="EMBL" id="NRSD01000026">
    <property type="protein sequence ID" value="MBK1646498.1"/>
    <property type="molecule type" value="Genomic_DNA"/>
</dbReference>
<dbReference type="Proteomes" id="UP001138802">
    <property type="component" value="Unassembled WGS sequence"/>
</dbReference>
<protein>
    <recommendedName>
        <fullName evidence="8">ABC3 transporter permease C-terminal domain-containing protein</fullName>
    </recommendedName>
</protein>
<dbReference type="Pfam" id="PF02687">
    <property type="entry name" value="FtsX"/>
    <property type="match status" value="1"/>
</dbReference>
<evidence type="ECO:0000313" key="9">
    <source>
        <dbReference type="EMBL" id="MBK1646498.1"/>
    </source>
</evidence>
<sequence>MDAFSVGRQPARATVVRLALADLRHEWVLTLCLVLALAAVISPLLILMGLKHGTVETLRCSLLEDPTYRELRPAETHTYDPNWFSAWRTRPEVAFLIPTILPASSIIGAARPDTLATQFLDLIPTGPGDPLLLGNGALIPGTDEVVLTQAAAEWLGVQVGDHLELRATRSRAGQSEQGTTRAIVRSVLSTRASSLARVYAPLDLVLDVESYKEGMAVPGRGWTGGSPTPYASYDGLFVLAPEALTPVQQAALAINTGLTRSTELATAVFRAKTGLIVPETSQLYELGVSSGSVQMSSVRAVKDKLRGTGAIVIPYVSADVLCVEAGESTGEHPRVIGLSLSLEDSQRLGLVDLPWGSLRADLEDAVRLQQILVPPGSITRGVDLEAVFESGDAAARFPLTVAGIGPQGVLLVPAELLGILRTGVDRPVIYDSSSGRFLLGRTGFQGFRMYARTIDDVAGLEKALRDEGIEVVSQAQAVERIRILDRGLTRVFLLVAVVGITGGVAALIASLYAAVQRKRRELGVMRLLGLARHAVFRFPIYQGTAVAGFSILLALVVYFASAAVINQIFAADLAVASQSCQTEQHICALPALTLVFAFQGTLVIALLSSLVAAWKTTRIDPAEALREE</sequence>
<organism evidence="9 10">
    <name type="scientific">Thiocapsa imhoffii</name>
    <dbReference type="NCBI Taxonomy" id="382777"/>
    <lineage>
        <taxon>Bacteria</taxon>
        <taxon>Pseudomonadati</taxon>
        <taxon>Pseudomonadota</taxon>
        <taxon>Gammaproteobacteria</taxon>
        <taxon>Chromatiales</taxon>
        <taxon>Chromatiaceae</taxon>
        <taxon>Thiocapsa</taxon>
    </lineage>
</organism>
<dbReference type="AlphaFoldDB" id="A0A9X0WKY7"/>
<comment type="similarity">
    <text evidence="2">Belongs to the ABC-4 integral membrane protein family. LolC/E subfamily.</text>
</comment>
<dbReference type="PANTHER" id="PTHR30489:SF0">
    <property type="entry name" value="LIPOPROTEIN-RELEASING SYSTEM TRANSMEMBRANE PROTEIN LOLE"/>
    <property type="match status" value="1"/>
</dbReference>
<evidence type="ECO:0000256" key="3">
    <source>
        <dbReference type="ARBA" id="ARBA00022475"/>
    </source>
</evidence>
<dbReference type="GO" id="GO:0044874">
    <property type="term" value="P:lipoprotein localization to outer membrane"/>
    <property type="evidence" value="ECO:0007669"/>
    <property type="project" value="TreeGrafter"/>
</dbReference>
<evidence type="ECO:0000256" key="1">
    <source>
        <dbReference type="ARBA" id="ARBA00004651"/>
    </source>
</evidence>
<dbReference type="InterPro" id="IPR003838">
    <property type="entry name" value="ABC3_permease_C"/>
</dbReference>
<accession>A0A9X0WKY7</accession>
<evidence type="ECO:0000256" key="4">
    <source>
        <dbReference type="ARBA" id="ARBA00022692"/>
    </source>
</evidence>
<evidence type="ECO:0000256" key="6">
    <source>
        <dbReference type="ARBA" id="ARBA00023136"/>
    </source>
</evidence>
<keyword evidence="5 7" id="KW-1133">Transmembrane helix</keyword>
<keyword evidence="3" id="KW-1003">Cell membrane</keyword>
<keyword evidence="6 7" id="KW-0472">Membrane</keyword>
<feature type="transmembrane region" description="Helical" evidence="7">
    <location>
        <begin position="491"/>
        <end position="515"/>
    </location>
</feature>
<feature type="transmembrane region" description="Helical" evidence="7">
    <location>
        <begin position="540"/>
        <end position="565"/>
    </location>
</feature>
<dbReference type="RefSeq" id="WP_200389317.1">
    <property type="nucleotide sequence ID" value="NZ_NRSD01000026.1"/>
</dbReference>
<reference evidence="9 10" key="1">
    <citation type="journal article" date="2020" name="Microorganisms">
        <title>Osmotic Adaptation and Compatible Solute Biosynthesis of Phototrophic Bacteria as Revealed from Genome Analyses.</title>
        <authorList>
            <person name="Imhoff J.F."/>
            <person name="Rahn T."/>
            <person name="Kunzel S."/>
            <person name="Keller A."/>
            <person name="Neulinger S.C."/>
        </authorList>
    </citation>
    <scope>NUCLEOTIDE SEQUENCE [LARGE SCALE GENOMIC DNA]</scope>
    <source>
        <strain evidence="9 10">DSM 21303</strain>
    </source>
</reference>
<feature type="domain" description="ABC3 transporter permease C-terminal" evidence="8">
    <location>
        <begin position="494"/>
        <end position="621"/>
    </location>
</feature>
<proteinExistence type="inferred from homology"/>
<evidence type="ECO:0000313" key="10">
    <source>
        <dbReference type="Proteomes" id="UP001138802"/>
    </source>
</evidence>
<keyword evidence="4 7" id="KW-0812">Transmembrane</keyword>
<dbReference type="GO" id="GO:0098797">
    <property type="term" value="C:plasma membrane protein complex"/>
    <property type="evidence" value="ECO:0007669"/>
    <property type="project" value="TreeGrafter"/>
</dbReference>
<evidence type="ECO:0000259" key="8">
    <source>
        <dbReference type="Pfam" id="PF02687"/>
    </source>
</evidence>
<name>A0A9X0WKY7_9GAMM</name>
<keyword evidence="10" id="KW-1185">Reference proteome</keyword>
<dbReference type="InterPro" id="IPR051447">
    <property type="entry name" value="Lipoprotein-release_system"/>
</dbReference>
<comment type="subcellular location">
    <subcellularLocation>
        <location evidence="1">Cell membrane</location>
        <topology evidence="1">Multi-pass membrane protein</topology>
    </subcellularLocation>
</comment>
<evidence type="ECO:0000256" key="7">
    <source>
        <dbReference type="SAM" id="Phobius"/>
    </source>
</evidence>
<evidence type="ECO:0000256" key="5">
    <source>
        <dbReference type="ARBA" id="ARBA00022989"/>
    </source>
</evidence>
<dbReference type="PANTHER" id="PTHR30489">
    <property type="entry name" value="LIPOPROTEIN-RELEASING SYSTEM TRANSMEMBRANE PROTEIN LOLE"/>
    <property type="match status" value="1"/>
</dbReference>
<feature type="transmembrane region" description="Helical" evidence="7">
    <location>
        <begin position="27"/>
        <end position="50"/>
    </location>
</feature>